<dbReference type="OrthoDB" id="9784805at2"/>
<proteinExistence type="predicted"/>
<accession>A0A136Q729</accession>
<organism evidence="8 9">
    <name type="scientific">Christensenella minuta</name>
    <dbReference type="NCBI Taxonomy" id="626937"/>
    <lineage>
        <taxon>Bacteria</taxon>
        <taxon>Bacillati</taxon>
        <taxon>Bacillota</taxon>
        <taxon>Clostridia</taxon>
        <taxon>Christensenellales</taxon>
        <taxon>Christensenellaceae</taxon>
        <taxon>Christensenella</taxon>
    </lineage>
</organism>
<name>A0A136Q729_9FIRM</name>
<dbReference type="InterPro" id="IPR004556">
    <property type="entry name" value="HemK-like"/>
</dbReference>
<comment type="caution">
    <text evidence="8">The sequence shown here is derived from an EMBL/GenBank/DDBJ whole genome shotgun (WGS) entry which is preliminary data.</text>
</comment>
<dbReference type="PROSITE" id="PS00092">
    <property type="entry name" value="N6_MTASE"/>
    <property type="match status" value="1"/>
</dbReference>
<evidence type="ECO:0000259" key="6">
    <source>
        <dbReference type="Pfam" id="PF05175"/>
    </source>
</evidence>
<dbReference type="InterPro" id="IPR029063">
    <property type="entry name" value="SAM-dependent_MTases_sf"/>
</dbReference>
<evidence type="ECO:0000313" key="9">
    <source>
        <dbReference type="Proteomes" id="UP000070366"/>
    </source>
</evidence>
<dbReference type="RefSeq" id="WP_066523468.1">
    <property type="nucleotide sequence ID" value="NZ_CABMOF010000019.1"/>
</dbReference>
<feature type="domain" description="Release factor glutamine methyltransferase N-terminal" evidence="7">
    <location>
        <begin position="6"/>
        <end position="73"/>
    </location>
</feature>
<dbReference type="InterPro" id="IPR040758">
    <property type="entry name" value="PrmC_N"/>
</dbReference>
<dbReference type="STRING" id="626937.HMPREF3293_00663"/>
<dbReference type="Gene3D" id="1.10.8.10">
    <property type="entry name" value="DNA helicase RuvA subunit, C-terminal domain"/>
    <property type="match status" value="1"/>
</dbReference>
<dbReference type="NCBIfam" id="TIGR03534">
    <property type="entry name" value="RF_mod_PrmC"/>
    <property type="match status" value="1"/>
</dbReference>
<evidence type="ECO:0000256" key="5">
    <source>
        <dbReference type="ARBA" id="ARBA00048391"/>
    </source>
</evidence>
<dbReference type="AlphaFoldDB" id="A0A136Q729"/>
<dbReference type="GO" id="GO:0102559">
    <property type="term" value="F:peptide chain release factor N(5)-glutamine methyltransferase activity"/>
    <property type="evidence" value="ECO:0007669"/>
    <property type="project" value="UniProtKB-EC"/>
</dbReference>
<reference evidence="8 9" key="1">
    <citation type="submission" date="2016-02" db="EMBL/GenBank/DDBJ databases">
        <authorList>
            <person name="Wen L."/>
            <person name="He K."/>
            <person name="Yang H."/>
        </authorList>
    </citation>
    <scope>NUCLEOTIDE SEQUENCE [LARGE SCALE GENOMIC DNA]</scope>
    <source>
        <strain evidence="8 9">DSM 22607</strain>
    </source>
</reference>
<dbReference type="EC" id="2.1.1.297" evidence="1"/>
<dbReference type="InterPro" id="IPR050320">
    <property type="entry name" value="N5-glutamine_MTase"/>
</dbReference>
<gene>
    <name evidence="8" type="ORF">HMPREF3293_00663</name>
</gene>
<sequence>MSNWGEVFKQTIKTLADAGFAEAEAEARVITAHVHGGDFSSLCLRFFDACGREEEVKRLAAERLSGKPLAYVLREKYFYGRPFYVDERVLIPRYDTESVAERALGAARENGYKTVLDLCCGSGVLGVTLGAEGRFETVCFADSSGDALSVARKNAAALIPRQEKSFVQGDFLEKIGGRFDLVVCNPPYISAADYAELEPQVRDYEPRSALLAARGGYAFYERAAREIPSVLNAGGALVLEIGDTQAERVRSLLKTAGFVKISCGCDLGGRPRWVCGFMGT</sequence>
<dbReference type="CDD" id="cd02440">
    <property type="entry name" value="AdoMet_MTases"/>
    <property type="match status" value="1"/>
</dbReference>
<dbReference type="SUPFAM" id="SSF53335">
    <property type="entry name" value="S-adenosyl-L-methionine-dependent methyltransferases"/>
    <property type="match status" value="1"/>
</dbReference>
<comment type="catalytic activity">
    <reaction evidence="5">
        <text>L-glutaminyl-[peptide chain release factor] + S-adenosyl-L-methionine = N(5)-methyl-L-glutaminyl-[peptide chain release factor] + S-adenosyl-L-homocysteine + H(+)</text>
        <dbReference type="Rhea" id="RHEA:42896"/>
        <dbReference type="Rhea" id="RHEA-COMP:10271"/>
        <dbReference type="Rhea" id="RHEA-COMP:10272"/>
        <dbReference type="ChEBI" id="CHEBI:15378"/>
        <dbReference type="ChEBI" id="CHEBI:30011"/>
        <dbReference type="ChEBI" id="CHEBI:57856"/>
        <dbReference type="ChEBI" id="CHEBI:59789"/>
        <dbReference type="ChEBI" id="CHEBI:61891"/>
        <dbReference type="EC" id="2.1.1.297"/>
    </reaction>
</comment>
<protein>
    <recommendedName>
        <fullName evidence="1">peptide chain release factor N(5)-glutamine methyltransferase</fullName>
        <ecNumber evidence="1">2.1.1.297</ecNumber>
    </recommendedName>
</protein>
<dbReference type="Pfam" id="PF05175">
    <property type="entry name" value="MTS"/>
    <property type="match status" value="1"/>
</dbReference>
<dbReference type="PANTHER" id="PTHR18895:SF74">
    <property type="entry name" value="MTRF1L RELEASE FACTOR GLUTAMINE METHYLTRANSFERASE"/>
    <property type="match status" value="1"/>
</dbReference>
<evidence type="ECO:0000256" key="2">
    <source>
        <dbReference type="ARBA" id="ARBA00022603"/>
    </source>
</evidence>
<dbReference type="GO" id="GO:0003676">
    <property type="term" value="F:nucleic acid binding"/>
    <property type="evidence" value="ECO:0007669"/>
    <property type="project" value="InterPro"/>
</dbReference>
<evidence type="ECO:0000259" key="7">
    <source>
        <dbReference type="Pfam" id="PF17827"/>
    </source>
</evidence>
<evidence type="ECO:0000256" key="3">
    <source>
        <dbReference type="ARBA" id="ARBA00022679"/>
    </source>
</evidence>
<evidence type="ECO:0000256" key="1">
    <source>
        <dbReference type="ARBA" id="ARBA00012771"/>
    </source>
</evidence>
<dbReference type="InterPro" id="IPR007848">
    <property type="entry name" value="Small_mtfrase_dom"/>
</dbReference>
<keyword evidence="4" id="KW-0949">S-adenosyl-L-methionine</keyword>
<dbReference type="KEGG" id="cmiu:B1H56_00125"/>
<dbReference type="EMBL" id="LSZW01000041">
    <property type="protein sequence ID" value="KXK66478.1"/>
    <property type="molecule type" value="Genomic_DNA"/>
</dbReference>
<keyword evidence="9" id="KW-1185">Reference proteome</keyword>
<dbReference type="InterPro" id="IPR019874">
    <property type="entry name" value="RF_methyltr_PrmC"/>
</dbReference>
<keyword evidence="2 8" id="KW-0489">Methyltransferase</keyword>
<keyword evidence="3 8" id="KW-0808">Transferase</keyword>
<dbReference type="InterPro" id="IPR002052">
    <property type="entry name" value="DNA_methylase_N6_adenine_CS"/>
</dbReference>
<dbReference type="PANTHER" id="PTHR18895">
    <property type="entry name" value="HEMK METHYLTRANSFERASE"/>
    <property type="match status" value="1"/>
</dbReference>
<evidence type="ECO:0000256" key="4">
    <source>
        <dbReference type="ARBA" id="ARBA00022691"/>
    </source>
</evidence>
<dbReference type="NCBIfam" id="TIGR00536">
    <property type="entry name" value="hemK_fam"/>
    <property type="match status" value="1"/>
</dbReference>
<dbReference type="Gene3D" id="3.40.50.150">
    <property type="entry name" value="Vaccinia Virus protein VP39"/>
    <property type="match status" value="1"/>
</dbReference>
<dbReference type="Proteomes" id="UP000070366">
    <property type="component" value="Unassembled WGS sequence"/>
</dbReference>
<feature type="domain" description="Methyltransferase small" evidence="6">
    <location>
        <begin position="112"/>
        <end position="191"/>
    </location>
</feature>
<dbReference type="GO" id="GO:0032259">
    <property type="term" value="P:methylation"/>
    <property type="evidence" value="ECO:0007669"/>
    <property type="project" value="UniProtKB-KW"/>
</dbReference>
<dbReference type="Pfam" id="PF17827">
    <property type="entry name" value="PrmC_N"/>
    <property type="match status" value="1"/>
</dbReference>
<evidence type="ECO:0000313" key="8">
    <source>
        <dbReference type="EMBL" id="KXK66478.1"/>
    </source>
</evidence>